<dbReference type="CDD" id="cd07957">
    <property type="entry name" value="Anticodon_Ia_Met"/>
    <property type="match status" value="1"/>
</dbReference>
<keyword evidence="7" id="KW-0132">Cell division</keyword>
<dbReference type="Pfam" id="PF00735">
    <property type="entry name" value="Septin"/>
    <property type="match status" value="1"/>
</dbReference>
<evidence type="ECO:0000256" key="5">
    <source>
        <dbReference type="ARBA" id="ARBA00022555"/>
    </source>
</evidence>
<feature type="domain" description="Septin-type G" evidence="20">
    <location>
        <begin position="35"/>
        <end position="307"/>
    </location>
</feature>
<dbReference type="STRING" id="183478.A0A364MWU4"/>
<evidence type="ECO:0000256" key="6">
    <source>
        <dbReference type="ARBA" id="ARBA00022598"/>
    </source>
</evidence>
<dbReference type="PROSITE" id="PS00178">
    <property type="entry name" value="AA_TRNA_LIGASE_I"/>
    <property type="match status" value="1"/>
</dbReference>
<dbReference type="FunFam" id="2.20.28.20:FF:000001">
    <property type="entry name" value="Methionine--tRNA ligase"/>
    <property type="match status" value="1"/>
</dbReference>
<dbReference type="InterPro" id="IPR027417">
    <property type="entry name" value="P-loop_NTPase"/>
</dbReference>
<feature type="compositionally biased region" description="Basic and acidic residues" evidence="19">
    <location>
        <begin position="994"/>
        <end position="1024"/>
    </location>
</feature>
<comment type="caution">
    <text evidence="21">The sequence shown here is derived from an EMBL/GenBank/DDBJ whole genome shotgun (WGS) entry which is preliminary data.</text>
</comment>
<feature type="region of interest" description="Disordered" evidence="19">
    <location>
        <begin position="994"/>
        <end position="1068"/>
    </location>
</feature>
<proteinExistence type="inferred from homology"/>
<feature type="compositionally biased region" description="Basic and acidic residues" evidence="19">
    <location>
        <begin position="1031"/>
        <end position="1044"/>
    </location>
</feature>
<dbReference type="Gene3D" id="2.20.28.20">
    <property type="entry name" value="Methionyl-tRNA synthetase, Zn-domain"/>
    <property type="match status" value="1"/>
</dbReference>
<keyword evidence="4" id="KW-0963">Cytoplasm</keyword>
<dbReference type="InterPro" id="IPR016491">
    <property type="entry name" value="Septin"/>
</dbReference>
<dbReference type="GO" id="GO:0051301">
    <property type="term" value="P:cell division"/>
    <property type="evidence" value="ECO:0007669"/>
    <property type="project" value="UniProtKB-KW"/>
</dbReference>
<comment type="subcellular location">
    <subcellularLocation>
        <location evidence="1">Cytoplasm</location>
    </subcellularLocation>
</comment>
<evidence type="ECO:0000256" key="9">
    <source>
        <dbReference type="ARBA" id="ARBA00022840"/>
    </source>
</evidence>
<dbReference type="GO" id="GO:0043934">
    <property type="term" value="P:sporulation"/>
    <property type="evidence" value="ECO:0007669"/>
    <property type="project" value="UniProtKB-ARBA"/>
</dbReference>
<dbReference type="InterPro" id="IPR015413">
    <property type="entry name" value="Methionyl/Leucyl_tRNA_Synth"/>
</dbReference>
<keyword evidence="9 18" id="KW-0067">ATP-binding</keyword>
<dbReference type="CDD" id="cd00814">
    <property type="entry name" value="MetRS_core"/>
    <property type="match status" value="1"/>
</dbReference>
<organism evidence="21 22">
    <name type="scientific">Stemphylium lycopersici</name>
    <name type="common">Tomato gray leaf spot disease fungus</name>
    <name type="synonym">Thyrospora lycopersici</name>
    <dbReference type="NCBI Taxonomy" id="183478"/>
    <lineage>
        <taxon>Eukaryota</taxon>
        <taxon>Fungi</taxon>
        <taxon>Dikarya</taxon>
        <taxon>Ascomycota</taxon>
        <taxon>Pezizomycotina</taxon>
        <taxon>Dothideomycetes</taxon>
        <taxon>Pleosporomycetidae</taxon>
        <taxon>Pleosporales</taxon>
        <taxon>Pleosporineae</taxon>
        <taxon>Pleosporaceae</taxon>
        <taxon>Stemphylium</taxon>
    </lineage>
</organism>
<name>A0A364MWU4_STELY</name>
<dbReference type="GO" id="GO:0000921">
    <property type="term" value="P:septin ring assembly"/>
    <property type="evidence" value="ECO:0007669"/>
    <property type="project" value="UniProtKB-ARBA"/>
</dbReference>
<dbReference type="InterPro" id="IPR029038">
    <property type="entry name" value="MetRS_Zn"/>
</dbReference>
<evidence type="ECO:0000256" key="7">
    <source>
        <dbReference type="ARBA" id="ARBA00022618"/>
    </source>
</evidence>
<evidence type="ECO:0000256" key="8">
    <source>
        <dbReference type="ARBA" id="ARBA00022741"/>
    </source>
</evidence>
<dbReference type="PANTHER" id="PTHR45765:SF1">
    <property type="entry name" value="METHIONINE--TRNA LIGASE, CYTOPLASMIC"/>
    <property type="match status" value="1"/>
</dbReference>
<dbReference type="PRINTS" id="PR01041">
    <property type="entry name" value="TRNASYNTHMET"/>
</dbReference>
<dbReference type="InterPro" id="IPR009080">
    <property type="entry name" value="tRNAsynth_Ia_anticodon-bd"/>
</dbReference>
<keyword evidence="14" id="KW-0131">Cell cycle</keyword>
<evidence type="ECO:0000256" key="13">
    <source>
        <dbReference type="ARBA" id="ARBA00023146"/>
    </source>
</evidence>
<evidence type="ECO:0000313" key="21">
    <source>
        <dbReference type="EMBL" id="RAR05209.1"/>
    </source>
</evidence>
<keyword evidence="6 18" id="KW-0436">Ligase</keyword>
<dbReference type="InterPro" id="IPR041872">
    <property type="entry name" value="Anticodon_Met"/>
</dbReference>
<dbReference type="InterPro" id="IPR014729">
    <property type="entry name" value="Rossmann-like_a/b/a_fold"/>
</dbReference>
<evidence type="ECO:0000256" key="14">
    <source>
        <dbReference type="ARBA" id="ARBA00023306"/>
    </source>
</evidence>
<dbReference type="Pfam" id="PF19303">
    <property type="entry name" value="Anticodon_3"/>
    <property type="match status" value="1"/>
</dbReference>
<dbReference type="Proteomes" id="UP000249619">
    <property type="component" value="Unassembled WGS sequence"/>
</dbReference>
<dbReference type="Pfam" id="PF09334">
    <property type="entry name" value="tRNA-synt_1g"/>
    <property type="match status" value="1"/>
</dbReference>
<dbReference type="NCBIfam" id="TIGR00398">
    <property type="entry name" value="metG"/>
    <property type="match status" value="1"/>
</dbReference>
<keyword evidence="8 17" id="KW-0547">Nucleotide-binding</keyword>
<dbReference type="InterPro" id="IPR023458">
    <property type="entry name" value="Met-tRNA_ligase_1"/>
</dbReference>
<keyword evidence="11 18" id="KW-0648">Protein biosynthesis</keyword>
<protein>
    <recommendedName>
        <fullName evidence="3">methionine--tRNA ligase</fullName>
        <ecNumber evidence="3">6.1.1.10</ecNumber>
    </recommendedName>
    <alternativeName>
        <fullName evidence="15">Methionyl-tRNA synthetase</fullName>
    </alternativeName>
</protein>
<dbReference type="CDD" id="cd01850">
    <property type="entry name" value="CDC_Septin"/>
    <property type="match status" value="1"/>
</dbReference>
<comment type="similarity">
    <text evidence="17">Belongs to the TRAFAC class TrmE-Era-EngA-EngB-Septin-like GTPase superfamily. Septin GTPase family.</text>
</comment>
<sequence>MAAAYQNPQSQPIFPDSYVGFDSITKQIERKSVKRGFQFNVICVGQTGLGKSTLINTLFASHLMDSKGRFQPDEEVRSTTNIHPVSHIIEENGVRLRLNIVDTPGYGDLINNERCWDPIVKYIKDQHSAYLRKELTAQRERYLQDTRIHCCLFFIQPSGHALKPIDIVVLKKLSEFVNVVPVIAKSDSLTLEERAEFKQRIKEEFTFHNLRMYPYDNEEDDNEEVQAKQAIKELLPFAVVGSERTVVVNGKNVRGRQNKWGIINVEDETHCEFVYLRNFLTRTHLQDLIETTAQIHYESFRAKQLLALKESSSHQGHSSRPISPSADRELSRNSQRMTMNGLDPAKSSMLSSPFFPLVAFFACPVTRTGPAFFARAGEPSGDFDVDAAASDSPTIRSITFAFAPARLKRSSKSATASSVFAVSNVSGTQPPMTEAAKKILPVEGERNVLITSALPYVNNVPHLGNIVGSVLSADVFARFSRARGYNTLYVCGTDEYGTATETKAIEEKCTPQELCDKYFALHSDVYKWFNISFDHFGRTPTQQQTDIAQDIFTKLYKNGFLEEQTTTQPFCETHKSFLADRFVEGTCPLCSYEDARGDQCDKCGHLLDPLELKNPRCKLDGATPVPRETKHVYLCLDKLQPLEEEWFKKSSKEGNWSSNGVQITSSWLKEGLRPRGITRDLKWGTAVPLEGYEDKVMYVWFDACIGYVSITATYTEDWKQWWQNPEHVKLYQFMGKDNVPFHTVVFPCSQIGTKDNWTMLNTISTTEYLNYEKGKFSKSRNIGVFGNNAKETGIPSDVWRYYLLSHRPETGDTEFEWDGFIAANNNELLKNLGNFINRVIKFVNNAKIYDSVVPDYTKFDSDYFTEHKKKVNDLLKTYIAELEDVKIRAGLATALHVSSLGNLLLQDNRLDNKLATEQPDRCAAVVGLALSQIHLLASLIQPYMPDTTTAILSQLNAEFLIIPDTWEARSLPVGHKIGTAGYLFSQIKPEKEQEWREQFGGEEARKAKEEKAKKAAAKKAEKERKKAKKAAGGDKGVEAAEKGQDGPAPKTAEEEVSRGVEQVSLQTS</sequence>
<dbReference type="PROSITE" id="PS51719">
    <property type="entry name" value="G_SEPTIN"/>
    <property type="match status" value="1"/>
</dbReference>
<dbReference type="GO" id="GO:0000049">
    <property type="term" value="F:tRNA binding"/>
    <property type="evidence" value="ECO:0007669"/>
    <property type="project" value="UniProtKB-KW"/>
</dbReference>
<dbReference type="Gene3D" id="1.10.730.10">
    <property type="entry name" value="Isoleucyl-tRNA Synthetase, Domain 1"/>
    <property type="match status" value="1"/>
</dbReference>
<evidence type="ECO:0000256" key="1">
    <source>
        <dbReference type="ARBA" id="ARBA00004496"/>
    </source>
</evidence>
<dbReference type="GO" id="GO:0004825">
    <property type="term" value="F:methionine-tRNA ligase activity"/>
    <property type="evidence" value="ECO:0007669"/>
    <property type="project" value="UniProtKB-EC"/>
</dbReference>
<keyword evidence="12 17" id="KW-0342">GTP-binding</keyword>
<evidence type="ECO:0000256" key="15">
    <source>
        <dbReference type="ARBA" id="ARBA00030904"/>
    </source>
</evidence>
<evidence type="ECO:0000256" key="11">
    <source>
        <dbReference type="ARBA" id="ARBA00022917"/>
    </source>
</evidence>
<evidence type="ECO:0000256" key="12">
    <source>
        <dbReference type="ARBA" id="ARBA00023134"/>
    </source>
</evidence>
<evidence type="ECO:0000256" key="4">
    <source>
        <dbReference type="ARBA" id="ARBA00022490"/>
    </source>
</evidence>
<evidence type="ECO:0000256" key="17">
    <source>
        <dbReference type="RuleBase" id="RU004560"/>
    </source>
</evidence>
<evidence type="ECO:0000256" key="10">
    <source>
        <dbReference type="ARBA" id="ARBA00022884"/>
    </source>
</evidence>
<gene>
    <name evidence="21" type="ORF">DDE83_007492</name>
</gene>
<reference evidence="22" key="1">
    <citation type="submission" date="2018-05" db="EMBL/GenBank/DDBJ databases">
        <title>Draft genome sequence of Stemphylium lycopersici strain CIDEFI 213.</title>
        <authorList>
            <person name="Medina R."/>
            <person name="Franco M.E.E."/>
            <person name="Lucentini C.G."/>
            <person name="Saparrat M.C.N."/>
            <person name="Balatti P.A."/>
        </authorList>
    </citation>
    <scope>NUCLEOTIDE SEQUENCE [LARGE SCALE GENOMIC DNA]</scope>
    <source>
        <strain evidence="22">CIDEFI 213</strain>
    </source>
</reference>
<dbReference type="SUPFAM" id="SSF52374">
    <property type="entry name" value="Nucleotidylyl transferase"/>
    <property type="match status" value="1"/>
</dbReference>
<comment type="similarity">
    <text evidence="2 18">Belongs to the class-I aminoacyl-tRNA synthetase family.</text>
</comment>
<dbReference type="GO" id="GO:0005525">
    <property type="term" value="F:GTP binding"/>
    <property type="evidence" value="ECO:0007669"/>
    <property type="project" value="UniProtKB-KW"/>
</dbReference>
<dbReference type="GO" id="GO:0006431">
    <property type="term" value="P:methionyl-tRNA aminoacylation"/>
    <property type="evidence" value="ECO:0007669"/>
    <property type="project" value="InterPro"/>
</dbReference>
<evidence type="ECO:0000256" key="3">
    <source>
        <dbReference type="ARBA" id="ARBA00012838"/>
    </source>
</evidence>
<keyword evidence="22" id="KW-1185">Reference proteome</keyword>
<feature type="region of interest" description="Disordered" evidence="19">
    <location>
        <begin position="311"/>
        <end position="332"/>
    </location>
</feature>
<keyword evidence="13 18" id="KW-0030">Aminoacyl-tRNA synthetase</keyword>
<dbReference type="EMBL" id="QGDH01000137">
    <property type="protein sequence ID" value="RAR05209.1"/>
    <property type="molecule type" value="Genomic_DNA"/>
</dbReference>
<keyword evidence="5" id="KW-0820">tRNA-binding</keyword>
<evidence type="ECO:0000313" key="22">
    <source>
        <dbReference type="Proteomes" id="UP000249619"/>
    </source>
</evidence>
<comment type="catalytic activity">
    <reaction evidence="16">
        <text>tRNA(Met) + L-methionine + ATP = L-methionyl-tRNA(Met) + AMP + diphosphate</text>
        <dbReference type="Rhea" id="RHEA:13481"/>
        <dbReference type="Rhea" id="RHEA-COMP:9667"/>
        <dbReference type="Rhea" id="RHEA-COMP:9698"/>
        <dbReference type="ChEBI" id="CHEBI:30616"/>
        <dbReference type="ChEBI" id="CHEBI:33019"/>
        <dbReference type="ChEBI" id="CHEBI:57844"/>
        <dbReference type="ChEBI" id="CHEBI:78442"/>
        <dbReference type="ChEBI" id="CHEBI:78530"/>
        <dbReference type="ChEBI" id="CHEBI:456215"/>
        <dbReference type="EC" id="6.1.1.10"/>
    </reaction>
</comment>
<evidence type="ECO:0000256" key="18">
    <source>
        <dbReference type="RuleBase" id="RU363039"/>
    </source>
</evidence>
<evidence type="ECO:0000256" key="2">
    <source>
        <dbReference type="ARBA" id="ARBA00005594"/>
    </source>
</evidence>
<dbReference type="SUPFAM" id="SSF52540">
    <property type="entry name" value="P-loop containing nucleoside triphosphate hydrolases"/>
    <property type="match status" value="1"/>
</dbReference>
<dbReference type="GO" id="GO:0005940">
    <property type="term" value="C:septin ring"/>
    <property type="evidence" value="ECO:0007669"/>
    <property type="project" value="UniProtKB-ARBA"/>
</dbReference>
<dbReference type="GO" id="GO:0005829">
    <property type="term" value="C:cytosol"/>
    <property type="evidence" value="ECO:0007669"/>
    <property type="project" value="TreeGrafter"/>
</dbReference>
<dbReference type="GO" id="GO:0017101">
    <property type="term" value="C:aminoacyl-tRNA synthetase multienzyme complex"/>
    <property type="evidence" value="ECO:0007669"/>
    <property type="project" value="TreeGrafter"/>
</dbReference>
<dbReference type="GO" id="GO:0032161">
    <property type="term" value="C:cleavage apparatus septin structure"/>
    <property type="evidence" value="ECO:0007669"/>
    <property type="project" value="UniProtKB-ARBA"/>
</dbReference>
<dbReference type="Gene3D" id="3.40.50.300">
    <property type="entry name" value="P-loop containing nucleotide triphosphate hydrolases"/>
    <property type="match status" value="1"/>
</dbReference>
<evidence type="ECO:0000256" key="19">
    <source>
        <dbReference type="SAM" id="MobiDB-lite"/>
    </source>
</evidence>
<dbReference type="FunFam" id="1.10.730.10:FF:000031">
    <property type="entry name" value="Putative Methionyl-tRNA synthetase"/>
    <property type="match status" value="1"/>
</dbReference>
<dbReference type="FunFam" id="3.40.50.300:FF:000260">
    <property type="entry name" value="Cell division control 10"/>
    <property type="match status" value="1"/>
</dbReference>
<dbReference type="PANTHER" id="PTHR45765">
    <property type="entry name" value="METHIONINE--TRNA LIGASE"/>
    <property type="match status" value="1"/>
</dbReference>
<dbReference type="SUPFAM" id="SSF57770">
    <property type="entry name" value="Methionyl-tRNA synthetase (MetRS), Zn-domain"/>
    <property type="match status" value="1"/>
</dbReference>
<dbReference type="AlphaFoldDB" id="A0A364MWU4"/>
<dbReference type="Gene3D" id="3.40.50.620">
    <property type="entry name" value="HUPs"/>
    <property type="match status" value="1"/>
</dbReference>
<feature type="compositionally biased region" description="Polar residues" evidence="19">
    <location>
        <begin position="313"/>
        <end position="322"/>
    </location>
</feature>
<dbReference type="EC" id="6.1.1.10" evidence="3"/>
<dbReference type="InterPro" id="IPR030379">
    <property type="entry name" value="G_SEPTIN_dom"/>
</dbReference>
<dbReference type="GO" id="GO:0005524">
    <property type="term" value="F:ATP binding"/>
    <property type="evidence" value="ECO:0007669"/>
    <property type="project" value="UniProtKB-KW"/>
</dbReference>
<dbReference type="InterPro" id="IPR014758">
    <property type="entry name" value="Met-tRNA_synth"/>
</dbReference>
<dbReference type="InterPro" id="IPR033911">
    <property type="entry name" value="MetRS_core"/>
</dbReference>
<accession>A0A364MWU4</accession>
<evidence type="ECO:0000256" key="16">
    <source>
        <dbReference type="ARBA" id="ARBA00047364"/>
    </source>
</evidence>
<dbReference type="InterPro" id="IPR001412">
    <property type="entry name" value="aa-tRNA-synth_I_CS"/>
</dbReference>
<evidence type="ECO:0000259" key="20">
    <source>
        <dbReference type="PROSITE" id="PS51719"/>
    </source>
</evidence>
<dbReference type="SUPFAM" id="SSF47323">
    <property type="entry name" value="Anticodon-binding domain of a subclass of class I aminoacyl-tRNA synthetases"/>
    <property type="match status" value="1"/>
</dbReference>
<keyword evidence="10" id="KW-0694">RNA-binding</keyword>